<comment type="caution">
    <text evidence="1">The sequence shown here is derived from an EMBL/GenBank/DDBJ whole genome shotgun (WGS) entry which is preliminary data.</text>
</comment>
<gene>
    <name evidence="1" type="ORF">OWV82_019076</name>
</gene>
<name>A0ACC1XDA7_MELAZ</name>
<dbReference type="EMBL" id="CM051403">
    <property type="protein sequence ID" value="KAJ4709259.1"/>
    <property type="molecule type" value="Genomic_DNA"/>
</dbReference>
<dbReference type="Proteomes" id="UP001164539">
    <property type="component" value="Chromosome 10"/>
</dbReference>
<organism evidence="1 2">
    <name type="scientific">Melia azedarach</name>
    <name type="common">Chinaberry tree</name>
    <dbReference type="NCBI Taxonomy" id="155640"/>
    <lineage>
        <taxon>Eukaryota</taxon>
        <taxon>Viridiplantae</taxon>
        <taxon>Streptophyta</taxon>
        <taxon>Embryophyta</taxon>
        <taxon>Tracheophyta</taxon>
        <taxon>Spermatophyta</taxon>
        <taxon>Magnoliopsida</taxon>
        <taxon>eudicotyledons</taxon>
        <taxon>Gunneridae</taxon>
        <taxon>Pentapetalae</taxon>
        <taxon>rosids</taxon>
        <taxon>malvids</taxon>
        <taxon>Sapindales</taxon>
        <taxon>Meliaceae</taxon>
        <taxon>Melia</taxon>
    </lineage>
</organism>
<protein>
    <submittedName>
        <fullName evidence="1">Glycosyltransferase</fullName>
    </submittedName>
</protein>
<reference evidence="1 2" key="1">
    <citation type="journal article" date="2023" name="Science">
        <title>Complex scaffold remodeling in plant triterpene biosynthesis.</title>
        <authorList>
            <person name="De La Pena R."/>
            <person name="Hodgson H."/>
            <person name="Liu J.C."/>
            <person name="Stephenson M.J."/>
            <person name="Martin A.C."/>
            <person name="Owen C."/>
            <person name="Harkess A."/>
            <person name="Leebens-Mack J."/>
            <person name="Jimenez L.E."/>
            <person name="Osbourn A."/>
            <person name="Sattely E.S."/>
        </authorList>
    </citation>
    <scope>NUCLEOTIDE SEQUENCE [LARGE SCALE GENOMIC DNA]</scope>
    <source>
        <strain evidence="2">cv. JPN11</strain>
        <tissue evidence="1">Leaf</tissue>
    </source>
</reference>
<keyword evidence="2" id="KW-1185">Reference proteome</keyword>
<evidence type="ECO:0000313" key="1">
    <source>
        <dbReference type="EMBL" id="KAJ4709259.1"/>
    </source>
</evidence>
<sequence>MENSAENTQQLKMSKSSTAIISGSSGENIQLRSSGGNLQLINQRNAIVIGLFVGVAVSCLFLYHSVNPFEFLPSYSAYDFVPLFTKSEAASLEGILKRAEMKNKTVIITTLSQAWAEPNSIFDVFLQSFRMGNGTRELLNHLVVVSLDPKAHNHCISSHPHCYALNTSGLDFSGSEKYFMTSEYLEMMWIRIRLLTNILQLGYNFVFTDADIVWLQNPFQHFFPDADFQIACDRYLGNPYDLQNSPNGGFNYVKSNNRTIEFYRYWYASRRSHPGLHDQDVLNKIKFHPYIKEIGIKIMFLDTKYIAGFCEVSRDFNAVCTMHANCCFGLQAKIRDLKLALQDWKTFMQLPPNEKSLQRSWSVPNNCSLSAFHPPP</sequence>
<accession>A0ACC1XDA7</accession>
<evidence type="ECO:0000313" key="2">
    <source>
        <dbReference type="Proteomes" id="UP001164539"/>
    </source>
</evidence>
<proteinExistence type="predicted"/>